<organism evidence="2 3">
    <name type="scientific">Halohasta litchfieldiae</name>
    <dbReference type="NCBI Taxonomy" id="1073996"/>
    <lineage>
        <taxon>Archaea</taxon>
        <taxon>Methanobacteriati</taxon>
        <taxon>Methanobacteriota</taxon>
        <taxon>Stenosarchaea group</taxon>
        <taxon>Halobacteria</taxon>
        <taxon>Halobacteriales</taxon>
        <taxon>Haloferacaceae</taxon>
        <taxon>Halohasta</taxon>
    </lineage>
</organism>
<feature type="transmembrane region" description="Helical" evidence="1">
    <location>
        <begin position="69"/>
        <end position="90"/>
    </location>
</feature>
<keyword evidence="1" id="KW-0472">Membrane</keyword>
<keyword evidence="1" id="KW-0812">Transmembrane</keyword>
<proteinExistence type="predicted"/>
<evidence type="ECO:0000313" key="2">
    <source>
        <dbReference type="EMBL" id="SEI64162.1"/>
    </source>
</evidence>
<name>A0A1H6SKV2_9EURY</name>
<protein>
    <submittedName>
        <fullName evidence="2">Cytochrome c oxidase subunit 1</fullName>
    </submittedName>
</protein>
<evidence type="ECO:0000313" key="3">
    <source>
        <dbReference type="Proteomes" id="UP000198888"/>
    </source>
</evidence>
<accession>A0A1H6SKV2</accession>
<dbReference type="SUPFAM" id="SSF81442">
    <property type="entry name" value="Cytochrome c oxidase subunit I-like"/>
    <property type="match status" value="1"/>
</dbReference>
<gene>
    <name evidence="2" type="ORF">SAMN05444271_104168</name>
</gene>
<dbReference type="InterPro" id="IPR036927">
    <property type="entry name" value="Cyt_c_oxase-like_su1_sf"/>
</dbReference>
<feature type="transmembrane region" description="Helical" evidence="1">
    <location>
        <begin position="7"/>
        <end position="25"/>
    </location>
</feature>
<dbReference type="Proteomes" id="UP000198888">
    <property type="component" value="Unassembled WGS sequence"/>
</dbReference>
<dbReference type="Gene3D" id="1.20.210.10">
    <property type="entry name" value="Cytochrome c oxidase-like, subunit I domain"/>
    <property type="match status" value="1"/>
</dbReference>
<keyword evidence="3" id="KW-1185">Reference proteome</keyword>
<dbReference type="AlphaFoldDB" id="A0A1H6SKV2"/>
<dbReference type="EMBL" id="FNYR01000004">
    <property type="protein sequence ID" value="SEI64162.1"/>
    <property type="molecule type" value="Genomic_DNA"/>
</dbReference>
<keyword evidence="1" id="KW-1133">Transmembrane helix</keyword>
<reference evidence="2 3" key="1">
    <citation type="submission" date="2016-10" db="EMBL/GenBank/DDBJ databases">
        <authorList>
            <person name="de Groot N.N."/>
        </authorList>
    </citation>
    <scope>NUCLEOTIDE SEQUENCE [LARGE SCALE GENOMIC DNA]</scope>
    <source>
        <strain evidence="2 3">DSM 22187</strain>
    </source>
</reference>
<dbReference type="STRING" id="1073996.SAMN05444271_104168"/>
<sequence>MDISAQISLTVLMGVFLVAVATWLTRVENWRSYTPVGGGSFIDKSGYVDAEKPAGIIRWLTTVDHKDIGILYGLYGIFAFAVGGLMVTVMRLDL</sequence>
<evidence type="ECO:0000256" key="1">
    <source>
        <dbReference type="SAM" id="Phobius"/>
    </source>
</evidence>
<feature type="non-terminal residue" evidence="2">
    <location>
        <position position="94"/>
    </location>
</feature>